<dbReference type="Proteomes" id="UP001219525">
    <property type="component" value="Unassembled WGS sequence"/>
</dbReference>
<evidence type="ECO:0000313" key="2">
    <source>
        <dbReference type="Proteomes" id="UP001219525"/>
    </source>
</evidence>
<reference evidence="1" key="1">
    <citation type="submission" date="2023-03" db="EMBL/GenBank/DDBJ databases">
        <title>Massive genome expansion in bonnet fungi (Mycena s.s.) driven by repeated elements and novel gene families across ecological guilds.</title>
        <authorList>
            <consortium name="Lawrence Berkeley National Laboratory"/>
            <person name="Harder C.B."/>
            <person name="Miyauchi S."/>
            <person name="Viragh M."/>
            <person name="Kuo A."/>
            <person name="Thoen E."/>
            <person name="Andreopoulos B."/>
            <person name="Lu D."/>
            <person name="Skrede I."/>
            <person name="Drula E."/>
            <person name="Henrissat B."/>
            <person name="Morin E."/>
            <person name="Kohler A."/>
            <person name="Barry K."/>
            <person name="LaButti K."/>
            <person name="Morin E."/>
            <person name="Salamov A."/>
            <person name="Lipzen A."/>
            <person name="Mereny Z."/>
            <person name="Hegedus B."/>
            <person name="Baldrian P."/>
            <person name="Stursova M."/>
            <person name="Weitz H."/>
            <person name="Taylor A."/>
            <person name="Grigoriev I.V."/>
            <person name="Nagy L.G."/>
            <person name="Martin F."/>
            <person name="Kauserud H."/>
        </authorList>
    </citation>
    <scope>NUCLEOTIDE SEQUENCE</scope>
    <source>
        <strain evidence="1">9144</strain>
    </source>
</reference>
<gene>
    <name evidence="1" type="ORF">GGX14DRAFT_396576</name>
</gene>
<dbReference type="AlphaFoldDB" id="A0AAD6VAL3"/>
<protein>
    <submittedName>
        <fullName evidence="1">Uncharacterized protein</fullName>
    </submittedName>
</protein>
<comment type="caution">
    <text evidence="1">The sequence shown here is derived from an EMBL/GenBank/DDBJ whole genome shotgun (WGS) entry which is preliminary data.</text>
</comment>
<name>A0AAD6VAL3_9AGAR</name>
<sequence>MYGYGSAVPVPVQVVRSAATVRYGQKYGTTFGVSVPKVRSVRPVYGRTCTAAYGYGQGRTRTVHNAGKGRTVRVRVDPYPYPYTVLYGTVTIPTTMLPYLSNQGYQVASQAYANYSSY</sequence>
<keyword evidence="2" id="KW-1185">Reference proteome</keyword>
<organism evidence="1 2">
    <name type="scientific">Mycena pura</name>
    <dbReference type="NCBI Taxonomy" id="153505"/>
    <lineage>
        <taxon>Eukaryota</taxon>
        <taxon>Fungi</taxon>
        <taxon>Dikarya</taxon>
        <taxon>Basidiomycota</taxon>
        <taxon>Agaricomycotina</taxon>
        <taxon>Agaricomycetes</taxon>
        <taxon>Agaricomycetidae</taxon>
        <taxon>Agaricales</taxon>
        <taxon>Marasmiineae</taxon>
        <taxon>Mycenaceae</taxon>
        <taxon>Mycena</taxon>
    </lineage>
</organism>
<proteinExistence type="predicted"/>
<evidence type="ECO:0000313" key="1">
    <source>
        <dbReference type="EMBL" id="KAJ7207153.1"/>
    </source>
</evidence>
<dbReference type="EMBL" id="JARJCW010000037">
    <property type="protein sequence ID" value="KAJ7207153.1"/>
    <property type="molecule type" value="Genomic_DNA"/>
</dbReference>
<accession>A0AAD6VAL3</accession>